<sequence length="107" mass="12526">EQEAELASKHTLCLSLHEQHQGALQRISTRSLLELFKFHRMRWDKFWEGMGWDAGYRKRGNSADGLVWTALVWQMFSDMDARTSGDRPCSMETKEWPEKEVCSSEKC</sequence>
<evidence type="ECO:0000313" key="1">
    <source>
        <dbReference type="EMBL" id="PBK84479.1"/>
    </source>
</evidence>
<reference evidence="2" key="1">
    <citation type="journal article" date="2017" name="Nat. Ecol. Evol.">
        <title>Genome expansion and lineage-specific genetic innovations in the forest pathogenic fungi Armillaria.</title>
        <authorList>
            <person name="Sipos G."/>
            <person name="Prasanna A.N."/>
            <person name="Walter M.C."/>
            <person name="O'Connor E."/>
            <person name="Balint B."/>
            <person name="Krizsan K."/>
            <person name="Kiss B."/>
            <person name="Hess J."/>
            <person name="Varga T."/>
            <person name="Slot J."/>
            <person name="Riley R."/>
            <person name="Boka B."/>
            <person name="Rigling D."/>
            <person name="Barry K."/>
            <person name="Lee J."/>
            <person name="Mihaltcheva S."/>
            <person name="LaButti K."/>
            <person name="Lipzen A."/>
            <person name="Waldron R."/>
            <person name="Moloney N.M."/>
            <person name="Sperisen C."/>
            <person name="Kredics L."/>
            <person name="Vagvoelgyi C."/>
            <person name="Patrignani A."/>
            <person name="Fitzpatrick D."/>
            <person name="Nagy I."/>
            <person name="Doyle S."/>
            <person name="Anderson J.B."/>
            <person name="Grigoriev I.V."/>
            <person name="Gueldener U."/>
            <person name="Muensterkoetter M."/>
            <person name="Nagy L.G."/>
        </authorList>
    </citation>
    <scope>NUCLEOTIDE SEQUENCE [LARGE SCALE GENOMIC DNA]</scope>
    <source>
        <strain evidence="2">Ar21-2</strain>
    </source>
</reference>
<accession>A0A2H3CN15</accession>
<keyword evidence="2" id="KW-1185">Reference proteome</keyword>
<dbReference type="EMBL" id="KZ293698">
    <property type="protein sequence ID" value="PBK84479.1"/>
    <property type="molecule type" value="Genomic_DNA"/>
</dbReference>
<dbReference type="OrthoDB" id="3266199at2759"/>
<protein>
    <submittedName>
        <fullName evidence="1">Uncharacterized protein</fullName>
    </submittedName>
</protein>
<organism evidence="1 2">
    <name type="scientific">Armillaria gallica</name>
    <name type="common">Bulbous honey fungus</name>
    <name type="synonym">Armillaria bulbosa</name>
    <dbReference type="NCBI Taxonomy" id="47427"/>
    <lineage>
        <taxon>Eukaryota</taxon>
        <taxon>Fungi</taxon>
        <taxon>Dikarya</taxon>
        <taxon>Basidiomycota</taxon>
        <taxon>Agaricomycotina</taxon>
        <taxon>Agaricomycetes</taxon>
        <taxon>Agaricomycetidae</taxon>
        <taxon>Agaricales</taxon>
        <taxon>Marasmiineae</taxon>
        <taxon>Physalacriaceae</taxon>
        <taxon>Armillaria</taxon>
    </lineage>
</organism>
<name>A0A2H3CN15_ARMGA</name>
<dbReference type="AlphaFoldDB" id="A0A2H3CN15"/>
<feature type="non-terminal residue" evidence="1">
    <location>
        <position position="107"/>
    </location>
</feature>
<feature type="non-terminal residue" evidence="1">
    <location>
        <position position="1"/>
    </location>
</feature>
<proteinExistence type="predicted"/>
<dbReference type="InParanoid" id="A0A2H3CN15"/>
<dbReference type="OMA" id="SMETKEW"/>
<dbReference type="STRING" id="47427.A0A2H3CN15"/>
<evidence type="ECO:0000313" key="2">
    <source>
        <dbReference type="Proteomes" id="UP000217790"/>
    </source>
</evidence>
<dbReference type="Proteomes" id="UP000217790">
    <property type="component" value="Unassembled WGS sequence"/>
</dbReference>
<gene>
    <name evidence="1" type="ORF">ARMGADRAFT_907332</name>
</gene>